<feature type="domain" description="TIR" evidence="5">
    <location>
        <begin position="9"/>
        <end position="177"/>
    </location>
</feature>
<gene>
    <name evidence="6" type="ORF">VFH_II015320</name>
</gene>
<dbReference type="InterPro" id="IPR042197">
    <property type="entry name" value="Apaf_helical"/>
</dbReference>
<dbReference type="PRINTS" id="PR00364">
    <property type="entry name" value="DISEASERSIST"/>
</dbReference>
<dbReference type="GO" id="GO:0006952">
    <property type="term" value="P:defense response"/>
    <property type="evidence" value="ECO:0007669"/>
    <property type="project" value="UniProtKB-KW"/>
</dbReference>
<dbReference type="Gene3D" id="3.40.50.10140">
    <property type="entry name" value="Toll/interleukin-1 receptor homology (TIR) domain"/>
    <property type="match status" value="1"/>
</dbReference>
<dbReference type="InterPro" id="IPR027417">
    <property type="entry name" value="P-loop_NTPase"/>
</dbReference>
<proteinExistence type="predicted"/>
<evidence type="ECO:0000313" key="6">
    <source>
        <dbReference type="EMBL" id="CAI8596035.1"/>
    </source>
</evidence>
<dbReference type="PANTHER" id="PTHR11017:SF455">
    <property type="entry name" value="NB-ARC DOMAIN PROTEIN"/>
    <property type="match status" value="1"/>
</dbReference>
<keyword evidence="4" id="KW-0520">NAD</keyword>
<dbReference type="AlphaFoldDB" id="A0AAV0ZBI2"/>
<dbReference type="SUPFAM" id="SSF52200">
    <property type="entry name" value="Toll/Interleukin receptor TIR domain"/>
    <property type="match status" value="1"/>
</dbReference>
<keyword evidence="3" id="KW-0611">Plant defense</keyword>
<dbReference type="Pfam" id="PF23282">
    <property type="entry name" value="WHD_ROQ1"/>
    <property type="match status" value="1"/>
</dbReference>
<dbReference type="SMART" id="SM00255">
    <property type="entry name" value="TIR"/>
    <property type="match status" value="1"/>
</dbReference>
<keyword evidence="7" id="KW-1185">Reference proteome</keyword>
<dbReference type="InterPro" id="IPR032675">
    <property type="entry name" value="LRR_dom_sf"/>
</dbReference>
<keyword evidence="2" id="KW-0677">Repeat</keyword>
<dbReference type="InterPro" id="IPR036390">
    <property type="entry name" value="WH_DNA-bd_sf"/>
</dbReference>
<dbReference type="PANTHER" id="PTHR11017">
    <property type="entry name" value="LEUCINE-RICH REPEAT-CONTAINING PROTEIN"/>
    <property type="match status" value="1"/>
</dbReference>
<evidence type="ECO:0000256" key="2">
    <source>
        <dbReference type="ARBA" id="ARBA00022737"/>
    </source>
</evidence>
<dbReference type="SUPFAM" id="SSF52540">
    <property type="entry name" value="P-loop containing nucleoside triphosphate hydrolases"/>
    <property type="match status" value="1"/>
</dbReference>
<accession>A0AAV0ZBI2</accession>
<dbReference type="InterPro" id="IPR035897">
    <property type="entry name" value="Toll_tir_struct_dom_sf"/>
</dbReference>
<evidence type="ECO:0000256" key="1">
    <source>
        <dbReference type="ARBA" id="ARBA00022614"/>
    </source>
</evidence>
<dbReference type="InterPro" id="IPR000157">
    <property type="entry name" value="TIR_dom"/>
</dbReference>
<dbReference type="PROSITE" id="PS50104">
    <property type="entry name" value="TIR"/>
    <property type="match status" value="1"/>
</dbReference>
<evidence type="ECO:0000256" key="3">
    <source>
        <dbReference type="ARBA" id="ARBA00022821"/>
    </source>
</evidence>
<evidence type="ECO:0000256" key="4">
    <source>
        <dbReference type="ARBA" id="ARBA00023027"/>
    </source>
</evidence>
<keyword evidence="1" id="KW-0433">Leucine-rich repeat</keyword>
<reference evidence="6 7" key="1">
    <citation type="submission" date="2023-01" db="EMBL/GenBank/DDBJ databases">
        <authorList>
            <person name="Kreplak J."/>
        </authorList>
    </citation>
    <scope>NUCLEOTIDE SEQUENCE [LARGE SCALE GENOMIC DNA]</scope>
</reference>
<name>A0AAV0ZBI2_VICFA</name>
<sequence>MAVPSSCDWTHDVFLSFRGTDTRNTFTGNLYNSLQQRGINTFFDEDTIHEGDEITPTLLQAIEHSRIFIAVFSNDYASSTFCLTELVTILESAKSHERLFFPIFYDVDPSHIRHLIGTYGEALERHEKRFINDKDKVQKWRDALRQAANVSGCHFKPGSESEYKFIGKIVDEVSIKINRVHLHVASKPVGLEFQMLKVTSLLESNERVGMVGIYGIGGIGKSTLARAVHNLVADQFESVCFLADIRQQEAQMVLPTSKKHYCLKYSERRILKEKQLQVLVGEHDWFGFGSKIIITSRDKHLLATHGIVKVYEVKQLNKEKALELFSWHAFKIKKMNSSYVDTAKRAVSYCQGLPLALEVIGSQLFGKSLGVWKSSLDMYEKVIHKDIHDILKVSYDDLEEDIKDELIDKSLMKIDNNGCVRMHDLIQDMGRKIVRQESTLEPGRRSRLWFSDDIVHVLEENKGTDSIEVIICDLHKYKKVKWCGKAFGQMKNLKILIIRSGRFSQSPQILPNSLKVLDWSGYQSSSLPSDFNPKNLAILNLPESCLKHFVSFKSFEMLNFIDFEGCKFLTEIPSLSRVPNLGALCVDYCTNLIRIHDSVGFLERLVLLSAQGCTQLECLVPFINLPSLETLDLRGCSRLERFPEVVAVMENIKDVYLDQTAIKELPFTFRKLVGLQRLFLRGYHRMIRLPSYISAKCEIITAYGCRGFRSFDDEEKVSPKVFEDAMLVRNEYGWFYLDMYSCYTTSNDVIEVCMPLSDYEFGFLDMSRNLTVKKNESSLWFLFQKKFPRICLMCFVQTDKHLDNMIFIFKLKVLINGTEQFTSQCKYIFYTKKVTKQCFVCDVHCKVGGVFSGNEWNKVEILCELKTLTPCDLERVMASQIGTTTSTATWDFRLENIGDDLSFIDNPDSPLSTEIGLNIDFPPVKLKKYFVYDSFYIEQTFFHYKSIYPVLSTTSTAAWDLRLENLGDHIPCLAD</sequence>
<dbReference type="Gene3D" id="1.10.8.430">
    <property type="entry name" value="Helical domain of apoptotic protease-activating factors"/>
    <property type="match status" value="1"/>
</dbReference>
<dbReference type="GO" id="GO:0043531">
    <property type="term" value="F:ADP binding"/>
    <property type="evidence" value="ECO:0007669"/>
    <property type="project" value="InterPro"/>
</dbReference>
<dbReference type="SUPFAM" id="SSF52058">
    <property type="entry name" value="L domain-like"/>
    <property type="match status" value="1"/>
</dbReference>
<dbReference type="Gene3D" id="3.40.50.300">
    <property type="entry name" value="P-loop containing nucleotide triphosphate hydrolases"/>
    <property type="match status" value="1"/>
</dbReference>
<dbReference type="FunFam" id="3.40.50.10140:FF:000007">
    <property type="entry name" value="Disease resistance protein (TIR-NBS-LRR class)"/>
    <property type="match status" value="1"/>
</dbReference>
<evidence type="ECO:0000313" key="7">
    <source>
        <dbReference type="Proteomes" id="UP001157006"/>
    </source>
</evidence>
<dbReference type="InterPro" id="IPR044974">
    <property type="entry name" value="Disease_R_plants"/>
</dbReference>
<dbReference type="SUPFAM" id="SSF46785">
    <property type="entry name" value="Winged helix' DNA-binding domain"/>
    <property type="match status" value="1"/>
</dbReference>
<dbReference type="InterPro" id="IPR058546">
    <property type="entry name" value="RPS4B/Roq1-like_LRR"/>
</dbReference>
<dbReference type="InterPro" id="IPR058192">
    <property type="entry name" value="WHD_ROQ1-like"/>
</dbReference>
<dbReference type="Pfam" id="PF23286">
    <property type="entry name" value="LRR_13"/>
    <property type="match status" value="1"/>
</dbReference>
<dbReference type="GO" id="GO:0007165">
    <property type="term" value="P:signal transduction"/>
    <property type="evidence" value="ECO:0007669"/>
    <property type="project" value="InterPro"/>
</dbReference>
<dbReference type="Gene3D" id="3.80.10.10">
    <property type="entry name" value="Ribonuclease Inhibitor"/>
    <property type="match status" value="1"/>
</dbReference>
<dbReference type="Proteomes" id="UP001157006">
    <property type="component" value="Chromosome 2"/>
</dbReference>
<dbReference type="Pfam" id="PF01582">
    <property type="entry name" value="TIR"/>
    <property type="match status" value="1"/>
</dbReference>
<dbReference type="InterPro" id="IPR002182">
    <property type="entry name" value="NB-ARC"/>
</dbReference>
<protein>
    <recommendedName>
        <fullName evidence="5">TIR domain-containing protein</fullName>
    </recommendedName>
</protein>
<evidence type="ECO:0000259" key="5">
    <source>
        <dbReference type="PROSITE" id="PS50104"/>
    </source>
</evidence>
<organism evidence="6 7">
    <name type="scientific">Vicia faba</name>
    <name type="common">Broad bean</name>
    <name type="synonym">Faba vulgaris</name>
    <dbReference type="NCBI Taxonomy" id="3906"/>
    <lineage>
        <taxon>Eukaryota</taxon>
        <taxon>Viridiplantae</taxon>
        <taxon>Streptophyta</taxon>
        <taxon>Embryophyta</taxon>
        <taxon>Tracheophyta</taxon>
        <taxon>Spermatophyta</taxon>
        <taxon>Magnoliopsida</taxon>
        <taxon>eudicotyledons</taxon>
        <taxon>Gunneridae</taxon>
        <taxon>Pentapetalae</taxon>
        <taxon>rosids</taxon>
        <taxon>fabids</taxon>
        <taxon>Fabales</taxon>
        <taxon>Fabaceae</taxon>
        <taxon>Papilionoideae</taxon>
        <taxon>50 kb inversion clade</taxon>
        <taxon>NPAAA clade</taxon>
        <taxon>Hologalegina</taxon>
        <taxon>IRL clade</taxon>
        <taxon>Fabeae</taxon>
        <taxon>Vicia</taxon>
    </lineage>
</organism>
<dbReference type="EMBL" id="OX451737">
    <property type="protein sequence ID" value="CAI8596035.1"/>
    <property type="molecule type" value="Genomic_DNA"/>
</dbReference>
<dbReference type="Pfam" id="PF00931">
    <property type="entry name" value="NB-ARC"/>
    <property type="match status" value="1"/>
</dbReference>